<dbReference type="AlphaFoldDB" id="X1LY92"/>
<dbReference type="PANTHER" id="PTHR30309:SF0">
    <property type="entry name" value="GLYCEROL-3-PHOSPHATE ACYLTRANSFERASE-RELATED"/>
    <property type="match status" value="1"/>
</dbReference>
<evidence type="ECO:0000256" key="7">
    <source>
        <dbReference type="ARBA" id="ARBA00023136"/>
    </source>
</evidence>
<keyword evidence="2" id="KW-0444">Lipid biosynthesis</keyword>
<evidence type="ECO:0000256" key="4">
    <source>
        <dbReference type="ARBA" id="ARBA00022692"/>
    </source>
</evidence>
<gene>
    <name evidence="11" type="ORF">S06H3_33697</name>
</gene>
<protein>
    <recommendedName>
        <fullName evidence="12">Glycerol-3-phosphate acyltransferase</fullName>
    </recommendedName>
</protein>
<feature type="non-terminal residue" evidence="11">
    <location>
        <position position="153"/>
    </location>
</feature>
<evidence type="ECO:0008006" key="12">
    <source>
        <dbReference type="Google" id="ProtNLM"/>
    </source>
</evidence>
<feature type="transmembrane region" description="Helical" evidence="10">
    <location>
        <begin position="84"/>
        <end position="103"/>
    </location>
</feature>
<dbReference type="PANTHER" id="PTHR30309">
    <property type="entry name" value="INNER MEMBRANE PROTEIN YGIH"/>
    <property type="match status" value="1"/>
</dbReference>
<keyword evidence="4 10" id="KW-0812">Transmembrane</keyword>
<feature type="transmembrane region" description="Helical" evidence="10">
    <location>
        <begin position="6"/>
        <end position="26"/>
    </location>
</feature>
<keyword evidence="9" id="KW-1208">Phospholipid metabolism</keyword>
<keyword evidence="5 10" id="KW-1133">Transmembrane helix</keyword>
<dbReference type="SMART" id="SM01207">
    <property type="entry name" value="G3P_acyltransf"/>
    <property type="match status" value="1"/>
</dbReference>
<sequence>MDTAIYTGAIVIICGYLMGSLPTAYIMSRLRKGVDIREVGTRNMGAMNVIYSIGIAEGILVLLIDVAKGAAAVLLARSLGMPPIIEFSAGAAAVLGHGFPVFLKFRGGRGGATAIGVLVFLMPWVLAVGLPLFGIVLLITRFPTFSYSWLSPV</sequence>
<accession>X1LY92</accession>
<evidence type="ECO:0000256" key="9">
    <source>
        <dbReference type="ARBA" id="ARBA00023264"/>
    </source>
</evidence>
<evidence type="ECO:0000256" key="3">
    <source>
        <dbReference type="ARBA" id="ARBA00022679"/>
    </source>
</evidence>
<organism evidence="11">
    <name type="scientific">marine sediment metagenome</name>
    <dbReference type="NCBI Taxonomy" id="412755"/>
    <lineage>
        <taxon>unclassified sequences</taxon>
        <taxon>metagenomes</taxon>
        <taxon>ecological metagenomes</taxon>
    </lineage>
</organism>
<dbReference type="EMBL" id="BARV01020141">
    <property type="protein sequence ID" value="GAI24028.1"/>
    <property type="molecule type" value="Genomic_DNA"/>
</dbReference>
<keyword evidence="8" id="KW-0594">Phospholipid biosynthesis</keyword>
<reference evidence="11" key="1">
    <citation type="journal article" date="2014" name="Front. Microbiol.">
        <title>High frequency of phylogenetically diverse reductive dehalogenase-homologous genes in deep subseafloor sedimentary metagenomes.</title>
        <authorList>
            <person name="Kawai M."/>
            <person name="Futagami T."/>
            <person name="Toyoda A."/>
            <person name="Takaki Y."/>
            <person name="Nishi S."/>
            <person name="Hori S."/>
            <person name="Arai W."/>
            <person name="Tsubouchi T."/>
            <person name="Morono Y."/>
            <person name="Uchiyama I."/>
            <person name="Ito T."/>
            <person name="Fujiyama A."/>
            <person name="Inagaki F."/>
            <person name="Takami H."/>
        </authorList>
    </citation>
    <scope>NUCLEOTIDE SEQUENCE</scope>
    <source>
        <strain evidence="11">Expedition CK06-06</strain>
    </source>
</reference>
<keyword evidence="3" id="KW-0808">Transferase</keyword>
<evidence type="ECO:0000256" key="5">
    <source>
        <dbReference type="ARBA" id="ARBA00022989"/>
    </source>
</evidence>
<comment type="caution">
    <text evidence="11">The sequence shown here is derived from an EMBL/GenBank/DDBJ whole genome shotgun (WGS) entry which is preliminary data.</text>
</comment>
<dbReference type="GO" id="GO:0043772">
    <property type="term" value="F:acyl-phosphate glycerol-3-phosphate acyltransferase activity"/>
    <property type="evidence" value="ECO:0007669"/>
    <property type="project" value="InterPro"/>
</dbReference>
<evidence type="ECO:0000256" key="1">
    <source>
        <dbReference type="ARBA" id="ARBA00022475"/>
    </source>
</evidence>
<keyword evidence="7 10" id="KW-0472">Membrane</keyword>
<evidence type="ECO:0000256" key="10">
    <source>
        <dbReference type="SAM" id="Phobius"/>
    </source>
</evidence>
<evidence type="ECO:0000256" key="8">
    <source>
        <dbReference type="ARBA" id="ARBA00023209"/>
    </source>
</evidence>
<feature type="transmembrane region" description="Helical" evidence="10">
    <location>
        <begin position="115"/>
        <end position="139"/>
    </location>
</feature>
<feature type="transmembrane region" description="Helical" evidence="10">
    <location>
        <begin position="46"/>
        <end position="64"/>
    </location>
</feature>
<evidence type="ECO:0000256" key="6">
    <source>
        <dbReference type="ARBA" id="ARBA00023098"/>
    </source>
</evidence>
<dbReference type="InterPro" id="IPR003811">
    <property type="entry name" value="G3P_acylTferase_PlsY"/>
</dbReference>
<dbReference type="GO" id="GO:0005886">
    <property type="term" value="C:plasma membrane"/>
    <property type="evidence" value="ECO:0007669"/>
    <property type="project" value="InterPro"/>
</dbReference>
<keyword evidence="6" id="KW-0443">Lipid metabolism</keyword>
<dbReference type="GO" id="GO:0008654">
    <property type="term" value="P:phospholipid biosynthetic process"/>
    <property type="evidence" value="ECO:0007669"/>
    <property type="project" value="UniProtKB-KW"/>
</dbReference>
<dbReference type="Pfam" id="PF02660">
    <property type="entry name" value="G3P_acyltransf"/>
    <property type="match status" value="1"/>
</dbReference>
<proteinExistence type="predicted"/>
<evidence type="ECO:0000313" key="11">
    <source>
        <dbReference type="EMBL" id="GAI24028.1"/>
    </source>
</evidence>
<keyword evidence="1" id="KW-1003">Cell membrane</keyword>
<name>X1LY92_9ZZZZ</name>
<evidence type="ECO:0000256" key="2">
    <source>
        <dbReference type="ARBA" id="ARBA00022516"/>
    </source>
</evidence>